<reference evidence="9 10" key="1">
    <citation type="submission" date="2014-05" db="EMBL/GenBank/DDBJ databases">
        <title>Draft genome sequence of a rare smut relative, Tilletiaria anomala UBC 951.</title>
        <authorList>
            <consortium name="DOE Joint Genome Institute"/>
            <person name="Toome M."/>
            <person name="Kuo A."/>
            <person name="Henrissat B."/>
            <person name="Lipzen A."/>
            <person name="Tritt A."/>
            <person name="Yoshinaga Y."/>
            <person name="Zane M."/>
            <person name="Barry K."/>
            <person name="Grigoriev I.V."/>
            <person name="Spatafora J.W."/>
            <person name="Aimea M.C."/>
        </authorList>
    </citation>
    <scope>NUCLEOTIDE SEQUENCE [LARGE SCALE GENOMIC DNA]</scope>
    <source>
        <strain evidence="9 10">UBC 951</strain>
    </source>
</reference>
<dbReference type="FunFam" id="1.20.58.570:FF:000001">
    <property type="entry name" value="F-actin-capping protein subunit beta"/>
    <property type="match status" value="1"/>
</dbReference>
<dbReference type="InterPro" id="IPR037282">
    <property type="entry name" value="CapZ_alpha/beta"/>
</dbReference>
<dbReference type="GO" id="GO:0030036">
    <property type="term" value="P:actin cytoskeleton organization"/>
    <property type="evidence" value="ECO:0007669"/>
    <property type="project" value="InterPro"/>
</dbReference>
<comment type="function">
    <text evidence="8">F-actin-capping proteins bind in a Ca(2+)-independent manner to the fast growing ends of actin filaments (barbed end) thereby blocking the exchange of subunits at these ends. Unlike other capping proteins (such as gelsolin and severin), these proteins do not sever actin filaments.</text>
</comment>
<keyword evidence="5 8" id="KW-0963">Cytoplasm</keyword>
<comment type="similarity">
    <text evidence="2 8">Belongs to the F-actin-capping protein beta subunit family.</text>
</comment>
<dbReference type="InterPro" id="IPR042276">
    <property type="entry name" value="CapZ_alpha/beta_2"/>
</dbReference>
<dbReference type="GO" id="GO:0005737">
    <property type="term" value="C:cytoplasm"/>
    <property type="evidence" value="ECO:0007669"/>
    <property type="project" value="InterPro"/>
</dbReference>
<protein>
    <recommendedName>
        <fullName evidence="3 8">F-actin-capping protein subunit beta</fullName>
    </recommendedName>
</protein>
<dbReference type="InterPro" id="IPR019771">
    <property type="entry name" value="F-actin_capping_bsu_CS"/>
</dbReference>
<dbReference type="PRINTS" id="PR00192">
    <property type="entry name" value="FACTINCAPB"/>
</dbReference>
<sequence length="278" mass="30849">MAAQPLDVALDLLRRLPPSNIVSNLSTLVSLFPHLADDLYSSVDQPLQVRVDSSPEGKGREYLICDYNRDGDSWRSHWSNLYDPPLKGGEEGATPSKELRQMEVKANEAFDTYRQLYFEGGLSSVYLWDLDVGFAGVVLIKREFSGASSASWSAIHIVEVVPDSASSKTFSYKLTSTVMLRLERSAGSAESKLGSIDLGGSLTRQAEQNSQAADADAHIVNIGKMVESLESSIRNNIQEIYFGKTRDIVGMLRSIDNLEEARKADNLRRELMAKMRRP</sequence>
<comment type="subcellular location">
    <subcellularLocation>
        <location evidence="1 8">Cytoplasm</location>
        <location evidence="1 8">Cytoskeleton</location>
    </subcellularLocation>
</comment>
<keyword evidence="7 8" id="KW-0206">Cytoskeleton</keyword>
<proteinExistence type="inferred from homology"/>
<dbReference type="Gene3D" id="3.90.1150.210">
    <property type="entry name" value="F-actin capping protein, beta subunit"/>
    <property type="match status" value="1"/>
</dbReference>
<dbReference type="AlphaFoldDB" id="A0A066VQD2"/>
<dbReference type="RefSeq" id="XP_013242553.1">
    <property type="nucleotide sequence ID" value="XM_013387099.1"/>
</dbReference>
<keyword evidence="4 8" id="KW-0117">Actin capping</keyword>
<dbReference type="PANTHER" id="PTHR10619:SF0">
    <property type="entry name" value="F-ACTIN-CAPPING PROTEIN SUBUNIT BETA ISOFORMS 1 AND 2"/>
    <property type="match status" value="1"/>
</dbReference>
<evidence type="ECO:0000256" key="7">
    <source>
        <dbReference type="ARBA" id="ARBA00023212"/>
    </source>
</evidence>
<evidence type="ECO:0000256" key="3">
    <source>
        <dbReference type="ARBA" id="ARBA00021859"/>
    </source>
</evidence>
<evidence type="ECO:0000313" key="10">
    <source>
        <dbReference type="Proteomes" id="UP000027361"/>
    </source>
</evidence>
<dbReference type="PROSITE" id="PS00231">
    <property type="entry name" value="F_ACTIN_CAPPING_BETA"/>
    <property type="match status" value="1"/>
</dbReference>
<dbReference type="InParanoid" id="A0A066VQD2"/>
<dbReference type="PANTHER" id="PTHR10619">
    <property type="entry name" value="F-ACTIN-CAPPING PROTEIN SUBUNIT BETA"/>
    <property type="match status" value="1"/>
</dbReference>
<evidence type="ECO:0000256" key="5">
    <source>
        <dbReference type="ARBA" id="ARBA00022490"/>
    </source>
</evidence>
<evidence type="ECO:0000256" key="4">
    <source>
        <dbReference type="ARBA" id="ARBA00022467"/>
    </source>
</evidence>
<dbReference type="EMBL" id="JMSN01000057">
    <property type="protein sequence ID" value="KDN43932.1"/>
    <property type="molecule type" value="Genomic_DNA"/>
</dbReference>
<accession>A0A066VQD2</accession>
<dbReference type="OMA" id="WSNKYYP"/>
<dbReference type="GO" id="GO:0051015">
    <property type="term" value="F:actin filament binding"/>
    <property type="evidence" value="ECO:0007669"/>
    <property type="project" value="UniProtKB-ARBA"/>
</dbReference>
<dbReference type="Gene3D" id="1.20.58.570">
    <property type="match status" value="1"/>
</dbReference>
<dbReference type="GO" id="GO:0051016">
    <property type="term" value="P:barbed-end actin filament capping"/>
    <property type="evidence" value="ECO:0007669"/>
    <property type="project" value="UniProtKB-UniRule"/>
</dbReference>
<dbReference type="GeneID" id="25265677"/>
<dbReference type="SUPFAM" id="SSF90096">
    <property type="entry name" value="Subunits of heterodimeric actin filament capping protein Capz"/>
    <property type="match status" value="1"/>
</dbReference>
<comment type="subunit">
    <text evidence="8">Heterodimer of an alpha and a beta subunit.</text>
</comment>
<comment type="caution">
    <text evidence="9">The sequence shown here is derived from an EMBL/GenBank/DDBJ whole genome shotgun (WGS) entry which is preliminary data.</text>
</comment>
<dbReference type="InterPro" id="IPR001698">
    <property type="entry name" value="CAPZB"/>
</dbReference>
<gene>
    <name evidence="9" type="ORF">K437DRAFT_263427</name>
</gene>
<dbReference type="Pfam" id="PF01115">
    <property type="entry name" value="F_actin_cap_B"/>
    <property type="match status" value="1"/>
</dbReference>
<dbReference type="FunCoup" id="A0A066VQD2">
    <property type="interactions" value="402"/>
</dbReference>
<evidence type="ECO:0000256" key="6">
    <source>
        <dbReference type="ARBA" id="ARBA00023203"/>
    </source>
</evidence>
<keyword evidence="6 8" id="KW-0009">Actin-binding</keyword>
<organism evidence="9 10">
    <name type="scientific">Tilletiaria anomala (strain ATCC 24038 / CBS 436.72 / UBC 951)</name>
    <dbReference type="NCBI Taxonomy" id="1037660"/>
    <lineage>
        <taxon>Eukaryota</taxon>
        <taxon>Fungi</taxon>
        <taxon>Dikarya</taxon>
        <taxon>Basidiomycota</taxon>
        <taxon>Ustilaginomycotina</taxon>
        <taxon>Exobasidiomycetes</taxon>
        <taxon>Georgefischeriales</taxon>
        <taxon>Tilletiariaceae</taxon>
        <taxon>Tilletiaria</taxon>
    </lineage>
</organism>
<dbReference type="OrthoDB" id="9979678at2759"/>
<dbReference type="Proteomes" id="UP000027361">
    <property type="component" value="Unassembled WGS sequence"/>
</dbReference>
<evidence type="ECO:0000313" key="9">
    <source>
        <dbReference type="EMBL" id="KDN43932.1"/>
    </source>
</evidence>
<dbReference type="HOGENOM" id="CLU_045864_1_1_1"/>
<dbReference type="GO" id="GO:0000902">
    <property type="term" value="P:cell morphogenesis"/>
    <property type="evidence" value="ECO:0007669"/>
    <property type="project" value="TreeGrafter"/>
</dbReference>
<keyword evidence="10" id="KW-1185">Reference proteome</keyword>
<dbReference type="InterPro" id="IPR043175">
    <property type="entry name" value="CAPZB_N"/>
</dbReference>
<evidence type="ECO:0000256" key="8">
    <source>
        <dbReference type="RuleBase" id="RU365078"/>
    </source>
</evidence>
<evidence type="ECO:0000256" key="1">
    <source>
        <dbReference type="ARBA" id="ARBA00004245"/>
    </source>
</evidence>
<dbReference type="GO" id="GO:0008290">
    <property type="term" value="C:F-actin capping protein complex"/>
    <property type="evidence" value="ECO:0007669"/>
    <property type="project" value="UniProtKB-UniRule"/>
</dbReference>
<name>A0A066VQD2_TILAU</name>
<dbReference type="STRING" id="1037660.A0A066VQD2"/>
<evidence type="ECO:0000256" key="2">
    <source>
        <dbReference type="ARBA" id="ARBA00006039"/>
    </source>
</evidence>